<dbReference type="InterPro" id="IPR013517">
    <property type="entry name" value="FG-GAP"/>
</dbReference>
<gene>
    <name evidence="2" type="ORF">Pla163_15300</name>
</gene>
<dbReference type="Pfam" id="PF13517">
    <property type="entry name" value="FG-GAP_3"/>
    <property type="match status" value="1"/>
</dbReference>
<dbReference type="Gene3D" id="2.130.10.130">
    <property type="entry name" value="Integrin alpha, N-terminal"/>
    <property type="match status" value="1"/>
</dbReference>
<dbReference type="AlphaFoldDB" id="A0A518CYZ7"/>
<sequence>MGPQFVDFDADGHTDIVTATFEGHAFVVRGSETGWQQPEHILDAAGAPIGIGLYYDMEANEYRHVGQKEGEEVDYSAPHCVSAVAFDWDADGDLDLLLGSKDEGGLYLRLNQGTATAPAFVSTNRRVEAGGQPLAVPGGLTAPRLVDWNADGLTDLVCGSFEGGVYLYLNTGAVGAPAFAAPRALVTPKSTEGSASRPEEGAYVDVLDHDGDGDLDLVVGAYHTVRPTARALSPAEQAELATLDAELEQVEAAYQAFWNDIFEKMGELDEEAGNELLERADSLPEAVELEARLQSLTERVEALRPASKRTSGVWLFLQESPATEDAAPTGADSGR</sequence>
<evidence type="ECO:0000313" key="3">
    <source>
        <dbReference type="Proteomes" id="UP000319342"/>
    </source>
</evidence>
<accession>A0A518CYZ7</accession>
<dbReference type="EMBL" id="CP036290">
    <property type="protein sequence ID" value="QDU84422.1"/>
    <property type="molecule type" value="Genomic_DNA"/>
</dbReference>
<keyword evidence="1" id="KW-0732">Signal</keyword>
<dbReference type="RefSeq" id="WP_145185918.1">
    <property type="nucleotide sequence ID" value="NZ_CP036290.1"/>
</dbReference>
<evidence type="ECO:0000256" key="1">
    <source>
        <dbReference type="ARBA" id="ARBA00022729"/>
    </source>
</evidence>
<keyword evidence="3" id="KW-1185">Reference proteome</keyword>
<dbReference type="PANTHER" id="PTHR44103:SF1">
    <property type="entry name" value="PROPROTEIN CONVERTASE P"/>
    <property type="match status" value="1"/>
</dbReference>
<proteinExistence type="predicted"/>
<dbReference type="SUPFAM" id="SSF69318">
    <property type="entry name" value="Integrin alpha N-terminal domain"/>
    <property type="match status" value="1"/>
</dbReference>
<name>A0A518CYZ7_9BACT</name>
<evidence type="ECO:0000313" key="2">
    <source>
        <dbReference type="EMBL" id="QDU84422.1"/>
    </source>
</evidence>
<reference evidence="2 3" key="1">
    <citation type="submission" date="2019-02" db="EMBL/GenBank/DDBJ databases">
        <title>Deep-cultivation of Planctomycetes and their phenomic and genomic characterization uncovers novel biology.</title>
        <authorList>
            <person name="Wiegand S."/>
            <person name="Jogler M."/>
            <person name="Boedeker C."/>
            <person name="Pinto D."/>
            <person name="Vollmers J."/>
            <person name="Rivas-Marin E."/>
            <person name="Kohn T."/>
            <person name="Peeters S.H."/>
            <person name="Heuer A."/>
            <person name="Rast P."/>
            <person name="Oberbeckmann S."/>
            <person name="Bunk B."/>
            <person name="Jeske O."/>
            <person name="Meyerdierks A."/>
            <person name="Storesund J.E."/>
            <person name="Kallscheuer N."/>
            <person name="Luecker S."/>
            <person name="Lage O.M."/>
            <person name="Pohl T."/>
            <person name="Merkel B.J."/>
            <person name="Hornburger P."/>
            <person name="Mueller R.-W."/>
            <person name="Bruemmer F."/>
            <person name="Labrenz M."/>
            <person name="Spormann A.M."/>
            <person name="Op den Camp H."/>
            <person name="Overmann J."/>
            <person name="Amann R."/>
            <person name="Jetten M.S.M."/>
            <person name="Mascher T."/>
            <person name="Medema M.H."/>
            <person name="Devos D.P."/>
            <person name="Kaster A.-K."/>
            <person name="Ovreas L."/>
            <person name="Rohde M."/>
            <person name="Galperin M.Y."/>
            <person name="Jogler C."/>
        </authorList>
    </citation>
    <scope>NUCLEOTIDE SEQUENCE [LARGE SCALE GENOMIC DNA]</scope>
    <source>
        <strain evidence="2 3">Pla163</strain>
    </source>
</reference>
<organism evidence="2 3">
    <name type="scientific">Rohdeia mirabilis</name>
    <dbReference type="NCBI Taxonomy" id="2528008"/>
    <lineage>
        <taxon>Bacteria</taxon>
        <taxon>Pseudomonadati</taxon>
        <taxon>Planctomycetota</taxon>
        <taxon>Planctomycetia</taxon>
        <taxon>Planctomycetia incertae sedis</taxon>
        <taxon>Rohdeia</taxon>
    </lineage>
</organism>
<dbReference type="Proteomes" id="UP000319342">
    <property type="component" value="Chromosome"/>
</dbReference>
<dbReference type="PANTHER" id="PTHR44103">
    <property type="entry name" value="PROPROTEIN CONVERTASE P"/>
    <property type="match status" value="1"/>
</dbReference>
<dbReference type="InterPro" id="IPR028994">
    <property type="entry name" value="Integrin_alpha_N"/>
</dbReference>
<protein>
    <submittedName>
        <fullName evidence="2">FG-GAP repeat protein</fullName>
    </submittedName>
</protein>
<dbReference type="OrthoDB" id="1488578at2"/>